<dbReference type="PANTHER" id="PTHR43028">
    <property type="entry name" value="3'(2'),5'-BISPHOSPHATE NUCLEOTIDASE 1"/>
    <property type="match status" value="1"/>
</dbReference>
<feature type="binding site" evidence="5">
    <location>
        <position position="88"/>
    </location>
    <ligand>
        <name>Mg(2+)</name>
        <dbReference type="ChEBI" id="CHEBI:18420"/>
        <label>1</label>
        <note>catalytic</note>
    </ligand>
</feature>
<feature type="binding site" evidence="4">
    <location>
        <begin position="88"/>
        <end position="91"/>
    </location>
    <ligand>
        <name>substrate</name>
    </ligand>
</feature>
<dbReference type="EC" id="3.1.3.7" evidence="4"/>
<dbReference type="PROSITE" id="PS00629">
    <property type="entry name" value="IMP_1"/>
    <property type="match status" value="1"/>
</dbReference>
<feature type="binding site" evidence="4">
    <location>
        <position position="66"/>
    </location>
    <ligand>
        <name>Mg(2+)</name>
        <dbReference type="ChEBI" id="CHEBI:18420"/>
        <label>1</label>
    </ligand>
</feature>
<feature type="binding site" evidence="4">
    <location>
        <position position="88"/>
    </location>
    <ligand>
        <name>Mg(2+)</name>
        <dbReference type="ChEBI" id="CHEBI:18420"/>
        <label>1</label>
    </ligand>
</feature>
<evidence type="ECO:0000256" key="4">
    <source>
        <dbReference type="HAMAP-Rule" id="MF_02095"/>
    </source>
</evidence>
<dbReference type="CDD" id="cd01638">
    <property type="entry name" value="CysQ"/>
    <property type="match status" value="1"/>
</dbReference>
<keyword evidence="2 4" id="KW-0479">Metal-binding</keyword>
<evidence type="ECO:0000256" key="1">
    <source>
        <dbReference type="ARBA" id="ARBA00001625"/>
    </source>
</evidence>
<feature type="binding site" evidence="5">
    <location>
        <position position="66"/>
    </location>
    <ligand>
        <name>Mg(2+)</name>
        <dbReference type="ChEBI" id="CHEBI:18420"/>
        <label>1</label>
        <note>catalytic</note>
    </ligand>
</feature>
<dbReference type="GO" id="GO:0008441">
    <property type="term" value="F:3'(2'),5'-bisphosphate nucleotidase activity"/>
    <property type="evidence" value="ECO:0007669"/>
    <property type="project" value="UniProtKB-UniRule"/>
</dbReference>
<feature type="binding site" evidence="4">
    <location>
        <position position="227"/>
    </location>
    <ligand>
        <name>substrate</name>
    </ligand>
</feature>
<evidence type="ECO:0000256" key="2">
    <source>
        <dbReference type="ARBA" id="ARBA00022723"/>
    </source>
</evidence>
<feature type="binding site" evidence="5">
    <location>
        <position position="227"/>
    </location>
    <ligand>
        <name>Mg(2+)</name>
        <dbReference type="ChEBI" id="CHEBI:18420"/>
        <label>1</label>
        <note>catalytic</note>
    </ligand>
</feature>
<feature type="binding site" evidence="4">
    <location>
        <position position="86"/>
    </location>
    <ligand>
        <name>Mg(2+)</name>
        <dbReference type="ChEBI" id="CHEBI:18420"/>
        <label>1</label>
    </ligand>
</feature>
<dbReference type="InterPro" id="IPR000760">
    <property type="entry name" value="Inositol_monophosphatase-like"/>
</dbReference>
<comment type="caution">
    <text evidence="6">The sequence shown here is derived from an EMBL/GenBank/DDBJ whole genome shotgun (WGS) entry which is preliminary data.</text>
</comment>
<feature type="binding site" evidence="4">
    <location>
        <position position="66"/>
    </location>
    <ligand>
        <name>substrate</name>
    </ligand>
</feature>
<dbReference type="EMBL" id="MQVX01000001">
    <property type="protein sequence ID" value="PQJ16796.1"/>
    <property type="molecule type" value="Genomic_DNA"/>
</dbReference>
<feature type="binding site" evidence="4">
    <location>
        <position position="86"/>
    </location>
    <ligand>
        <name>Mg(2+)</name>
        <dbReference type="ChEBI" id="CHEBI:18420"/>
        <label>2</label>
    </ligand>
</feature>
<dbReference type="Proteomes" id="UP000239366">
    <property type="component" value="Unassembled WGS sequence"/>
</dbReference>
<evidence type="ECO:0000256" key="5">
    <source>
        <dbReference type="PIRSR" id="PIRSR600760-2"/>
    </source>
</evidence>
<feature type="binding site" evidence="5">
    <location>
        <position position="89"/>
    </location>
    <ligand>
        <name>Mg(2+)</name>
        <dbReference type="ChEBI" id="CHEBI:18420"/>
        <label>1</label>
        <note>catalytic</note>
    </ligand>
</feature>
<dbReference type="InterPro" id="IPR006240">
    <property type="entry name" value="CysQ"/>
</dbReference>
<evidence type="ECO:0000313" key="7">
    <source>
        <dbReference type="Proteomes" id="UP000239366"/>
    </source>
</evidence>
<evidence type="ECO:0000256" key="3">
    <source>
        <dbReference type="ARBA" id="ARBA00022842"/>
    </source>
</evidence>
<dbReference type="Gene3D" id="3.30.540.10">
    <property type="entry name" value="Fructose-1,6-Bisphosphatase, subunit A, domain 1"/>
    <property type="match status" value="1"/>
</dbReference>
<keyword evidence="7" id="KW-1185">Reference proteome</keyword>
<feature type="binding site" evidence="4">
    <location>
        <position position="227"/>
    </location>
    <ligand>
        <name>Mg(2+)</name>
        <dbReference type="ChEBI" id="CHEBI:18420"/>
        <label>2</label>
    </ligand>
</feature>
<comment type="function">
    <text evidence="4">Converts adenosine-3',5'-bisphosphate (PAP) to AMP.</text>
</comment>
<dbReference type="InterPro" id="IPR050725">
    <property type="entry name" value="CysQ/Inositol_MonoPase"/>
</dbReference>
<feature type="binding site" evidence="4">
    <location>
        <position position="89"/>
    </location>
    <ligand>
        <name>Mg(2+)</name>
        <dbReference type="ChEBI" id="CHEBI:18420"/>
        <label>2</label>
    </ligand>
</feature>
<organism evidence="6 7">
    <name type="scientific">Aureicoccus marinus</name>
    <dbReference type="NCBI Taxonomy" id="754435"/>
    <lineage>
        <taxon>Bacteria</taxon>
        <taxon>Pseudomonadati</taxon>
        <taxon>Bacteroidota</taxon>
        <taxon>Flavobacteriia</taxon>
        <taxon>Flavobacteriales</taxon>
        <taxon>Flavobacteriaceae</taxon>
        <taxon>Aureicoccus</taxon>
    </lineage>
</organism>
<keyword evidence="4" id="KW-0472">Membrane</keyword>
<reference evidence="7" key="1">
    <citation type="submission" date="2016-11" db="EMBL/GenBank/DDBJ databases">
        <title>Trade-off between light-utilization and light-protection in marine flavobacteria.</title>
        <authorList>
            <person name="Kumagai Y."/>
            <person name="Yoshizawa S."/>
            <person name="Kogure K."/>
        </authorList>
    </citation>
    <scope>NUCLEOTIDE SEQUENCE [LARGE SCALE GENOMIC DNA]</scope>
    <source>
        <strain evidence="7">SG-18</strain>
    </source>
</reference>
<dbReference type="Pfam" id="PF00459">
    <property type="entry name" value="Inositol_P"/>
    <property type="match status" value="1"/>
</dbReference>
<comment type="similarity">
    <text evidence="4">Belongs to the inositol monophosphatase superfamily. CysQ family.</text>
</comment>
<dbReference type="GO" id="GO:0005886">
    <property type="term" value="C:plasma membrane"/>
    <property type="evidence" value="ECO:0007669"/>
    <property type="project" value="UniProtKB-SubCell"/>
</dbReference>
<dbReference type="SUPFAM" id="SSF56655">
    <property type="entry name" value="Carbohydrate phosphatase"/>
    <property type="match status" value="1"/>
</dbReference>
<dbReference type="InterPro" id="IPR020583">
    <property type="entry name" value="Inositol_monoP_metal-BS"/>
</dbReference>
<comment type="catalytic activity">
    <reaction evidence="1 4">
        <text>adenosine 3',5'-bisphosphate + H2O = AMP + phosphate</text>
        <dbReference type="Rhea" id="RHEA:10040"/>
        <dbReference type="ChEBI" id="CHEBI:15377"/>
        <dbReference type="ChEBI" id="CHEBI:43474"/>
        <dbReference type="ChEBI" id="CHEBI:58343"/>
        <dbReference type="ChEBI" id="CHEBI:456215"/>
        <dbReference type="EC" id="3.1.3.7"/>
    </reaction>
</comment>
<name>A0A2S7TBE5_9FLAO</name>
<evidence type="ECO:0000313" key="6">
    <source>
        <dbReference type="EMBL" id="PQJ16796.1"/>
    </source>
</evidence>
<comment type="subcellular location">
    <subcellularLocation>
        <location evidence="4">Cell membrane</location>
        <topology evidence="4">Peripheral membrane protein</topology>
        <orientation evidence="4">Cytoplasmic side</orientation>
    </subcellularLocation>
</comment>
<dbReference type="GO" id="GO:0000103">
    <property type="term" value="P:sulfate assimilation"/>
    <property type="evidence" value="ECO:0007669"/>
    <property type="project" value="TreeGrafter"/>
</dbReference>
<dbReference type="PANTHER" id="PTHR43028:SF5">
    <property type="entry name" value="3'(2'),5'-BISPHOSPHATE NUCLEOTIDASE 1"/>
    <property type="match status" value="1"/>
</dbReference>
<dbReference type="NCBIfam" id="TIGR01331">
    <property type="entry name" value="bisphos_cysQ"/>
    <property type="match status" value="1"/>
</dbReference>
<accession>A0A2S7TBE5</accession>
<proteinExistence type="inferred from homology"/>
<dbReference type="GO" id="GO:0000287">
    <property type="term" value="F:magnesium ion binding"/>
    <property type="evidence" value="ECO:0007669"/>
    <property type="project" value="UniProtKB-UniRule"/>
</dbReference>
<dbReference type="OrthoDB" id="9772456at2"/>
<keyword evidence="4" id="KW-0378">Hydrolase</keyword>
<dbReference type="RefSeq" id="WP_105002443.1">
    <property type="nucleotide sequence ID" value="NZ_MQVX01000001.1"/>
</dbReference>
<dbReference type="PRINTS" id="PR00377">
    <property type="entry name" value="IMPHPHTASES"/>
</dbReference>
<protein>
    <recommendedName>
        <fullName evidence="4">3'(2'),5'-bisphosphate nucleotidase CysQ</fullName>
        <ecNumber evidence="4">3.1.3.7</ecNumber>
    </recommendedName>
    <alternativeName>
        <fullName evidence="4">3'(2'),5-bisphosphonucleoside 3'(2')-phosphohydrolase</fullName>
    </alternativeName>
    <alternativeName>
        <fullName evidence="4">3'-phosphoadenosine 5'-phosphate phosphatase</fullName>
        <shortName evidence="4">PAP phosphatase</shortName>
    </alternativeName>
</protein>
<dbReference type="Gene3D" id="3.40.190.80">
    <property type="match status" value="1"/>
</dbReference>
<keyword evidence="3 4" id="KW-0460">Magnesium</keyword>
<dbReference type="AlphaFoldDB" id="A0A2S7TBE5"/>
<keyword evidence="4" id="KW-1003">Cell membrane</keyword>
<dbReference type="GO" id="GO:0050427">
    <property type="term" value="P:3'-phosphoadenosine 5'-phosphosulfate metabolic process"/>
    <property type="evidence" value="ECO:0007669"/>
    <property type="project" value="TreeGrafter"/>
</dbReference>
<gene>
    <name evidence="4" type="primary">cysQ</name>
    <name evidence="6" type="ORF">BST99_05470</name>
</gene>
<comment type="cofactor">
    <cofactor evidence="4 5">
        <name>Mg(2+)</name>
        <dbReference type="ChEBI" id="CHEBI:18420"/>
    </cofactor>
</comment>
<dbReference type="HAMAP" id="MF_02095">
    <property type="entry name" value="CysQ"/>
    <property type="match status" value="1"/>
</dbReference>
<feature type="binding site" evidence="5">
    <location>
        <position position="86"/>
    </location>
    <ligand>
        <name>Mg(2+)</name>
        <dbReference type="ChEBI" id="CHEBI:18420"/>
        <label>1</label>
        <note>catalytic</note>
    </ligand>
</feature>
<sequence length="270" mass="30135">MVLKDDQLLAVKGAVEAGKEILKIYDSADFSTDFKADNSPLTSADLASNKKILEYLNQSSFPIVSEETKMVTFDERTNWNTLWMVDPLDGTKEFIKRNGEFTVNIALIVHNEPVFGVIYVPVSRELYIGQVDKATSIKVVLNEEHELPNSFDTPGAQLIPQAPNSSRIRVVGSRSHMNQDTQDFIDNLKSDFEEIDIVSKGSSLKFCLVAEGLADVYPRYAPTMEWDTAAGQAICEAVGLEVISKDTGEPLRYNREDMLNGHFLVRHKSA</sequence>